<feature type="transmembrane region" description="Helical" evidence="3">
    <location>
        <begin position="278"/>
        <end position="296"/>
    </location>
</feature>
<dbReference type="PANTHER" id="PTHR36761">
    <property type="entry name" value="ORF03 PROTEIN"/>
    <property type="match status" value="1"/>
</dbReference>
<dbReference type="OMA" id="NQAFWAA"/>
<dbReference type="Proteomes" id="UP000824469">
    <property type="component" value="Unassembled WGS sequence"/>
</dbReference>
<dbReference type="PROSITE" id="PS50005">
    <property type="entry name" value="TPR"/>
    <property type="match status" value="1"/>
</dbReference>
<evidence type="ECO:0000313" key="4">
    <source>
        <dbReference type="EMBL" id="KAH9290707.1"/>
    </source>
</evidence>
<evidence type="ECO:0000256" key="3">
    <source>
        <dbReference type="SAM" id="Phobius"/>
    </source>
</evidence>
<proteinExistence type="predicted"/>
<dbReference type="PANTHER" id="PTHR36761:SF2">
    <property type="entry name" value="ORF03 PROTEIN"/>
    <property type="match status" value="1"/>
</dbReference>
<dbReference type="InterPro" id="IPR019734">
    <property type="entry name" value="TPR_rpt"/>
</dbReference>
<dbReference type="Gene3D" id="1.25.40.10">
    <property type="entry name" value="Tetratricopeptide repeat domain"/>
    <property type="match status" value="1"/>
</dbReference>
<dbReference type="SUPFAM" id="SSF48452">
    <property type="entry name" value="TPR-like"/>
    <property type="match status" value="1"/>
</dbReference>
<reference evidence="4 5" key="1">
    <citation type="journal article" date="2021" name="Nat. Plants">
        <title>The Taxus genome provides insights into paclitaxel biosynthesis.</title>
        <authorList>
            <person name="Xiong X."/>
            <person name="Gou J."/>
            <person name="Liao Q."/>
            <person name="Li Y."/>
            <person name="Zhou Q."/>
            <person name="Bi G."/>
            <person name="Li C."/>
            <person name="Du R."/>
            <person name="Wang X."/>
            <person name="Sun T."/>
            <person name="Guo L."/>
            <person name="Liang H."/>
            <person name="Lu P."/>
            <person name="Wu Y."/>
            <person name="Zhang Z."/>
            <person name="Ro D.K."/>
            <person name="Shang Y."/>
            <person name="Huang S."/>
            <person name="Yan J."/>
        </authorList>
    </citation>
    <scope>NUCLEOTIDE SEQUENCE [LARGE SCALE GENOMIC DNA]</scope>
    <source>
        <strain evidence="4">Ta-2019</strain>
    </source>
</reference>
<organism evidence="4 5">
    <name type="scientific">Taxus chinensis</name>
    <name type="common">Chinese yew</name>
    <name type="synonym">Taxus wallichiana var. chinensis</name>
    <dbReference type="NCBI Taxonomy" id="29808"/>
    <lineage>
        <taxon>Eukaryota</taxon>
        <taxon>Viridiplantae</taxon>
        <taxon>Streptophyta</taxon>
        <taxon>Embryophyta</taxon>
        <taxon>Tracheophyta</taxon>
        <taxon>Spermatophyta</taxon>
        <taxon>Pinopsida</taxon>
        <taxon>Pinidae</taxon>
        <taxon>Conifers II</taxon>
        <taxon>Cupressales</taxon>
        <taxon>Taxaceae</taxon>
        <taxon>Taxus</taxon>
    </lineage>
</organism>
<comment type="caution">
    <text evidence="4">The sequence shown here is derived from an EMBL/GenBank/DDBJ whole genome shotgun (WGS) entry which is preliminary data.</text>
</comment>
<name>A0AA38C637_TAXCH</name>
<gene>
    <name evidence="4" type="ORF">KI387_034824</name>
</gene>
<dbReference type="AlphaFoldDB" id="A0AA38C637"/>
<feature type="region of interest" description="Disordered" evidence="2">
    <location>
        <begin position="28"/>
        <end position="108"/>
    </location>
</feature>
<evidence type="ECO:0000313" key="5">
    <source>
        <dbReference type="Proteomes" id="UP000824469"/>
    </source>
</evidence>
<evidence type="ECO:0000256" key="2">
    <source>
        <dbReference type="SAM" id="MobiDB-lite"/>
    </source>
</evidence>
<dbReference type="GO" id="GO:0009535">
    <property type="term" value="C:chloroplast thylakoid membrane"/>
    <property type="evidence" value="ECO:0007669"/>
    <property type="project" value="TreeGrafter"/>
</dbReference>
<keyword evidence="3" id="KW-0812">Transmembrane</keyword>
<evidence type="ECO:0000256" key="1">
    <source>
        <dbReference type="PROSITE-ProRule" id="PRU00339"/>
    </source>
</evidence>
<feature type="repeat" description="TPR" evidence="1">
    <location>
        <begin position="126"/>
        <end position="159"/>
    </location>
</feature>
<dbReference type="InterPro" id="IPR011990">
    <property type="entry name" value="TPR-like_helical_dom_sf"/>
</dbReference>
<sequence>MCLGSKQANYSYLKGLQITSRKMELRAVKGGGGGFEEGSEEEDEEEEEEEEEEVVSFWEQKETRDKMNELEDMRDLIKEAEKLQAASETKDEASMEDQESEEEKKNKLREELAKRAKELAEKRKTAEVMFQMGQRAYGKGMYNKAVELLEGALSNVPKVSLVGGEIQLWLAMAYEAHNRHGDCIALYKILEKTHPIKAIRQKAADLRFILEAPKLKITEDEMVTIPLMDSNYDSSKGSWGQMYRNRRKATVSKKTLPTRDYFEDFLVWKRPQWERSPIFWVAVAGWLTLVGVALVFQD</sequence>
<keyword evidence="3" id="KW-1133">Transmembrane helix</keyword>
<keyword evidence="3" id="KW-0472">Membrane</keyword>
<feature type="compositionally biased region" description="Acidic residues" evidence="2">
    <location>
        <begin position="37"/>
        <end position="54"/>
    </location>
</feature>
<feature type="compositionally biased region" description="Basic and acidic residues" evidence="2">
    <location>
        <begin position="59"/>
        <end position="93"/>
    </location>
</feature>
<protein>
    <submittedName>
        <fullName evidence="4">Uncharacterized protein</fullName>
    </submittedName>
</protein>
<keyword evidence="5" id="KW-1185">Reference proteome</keyword>
<dbReference type="EMBL" id="JAHRHJ020003813">
    <property type="protein sequence ID" value="KAH9290707.1"/>
    <property type="molecule type" value="Genomic_DNA"/>
</dbReference>
<accession>A0AA38C637</accession>
<keyword evidence="1" id="KW-0802">TPR repeat</keyword>